<dbReference type="RefSeq" id="WP_260574863.1">
    <property type="nucleotide sequence ID" value="NZ_CP104205.1"/>
</dbReference>
<evidence type="ECO:0000313" key="7">
    <source>
        <dbReference type="EMBL" id="UWX56261.1"/>
    </source>
</evidence>
<keyword evidence="8" id="KW-1185">Reference proteome</keyword>
<keyword evidence="7" id="KW-0378">Hydrolase</keyword>
<evidence type="ECO:0000313" key="8">
    <source>
        <dbReference type="Proteomes" id="UP001059209"/>
    </source>
</evidence>
<dbReference type="PANTHER" id="PTHR13710">
    <property type="entry name" value="DNA HELICASE RECQ FAMILY MEMBER"/>
    <property type="match status" value="1"/>
</dbReference>
<dbReference type="GO" id="GO:0004386">
    <property type="term" value="F:helicase activity"/>
    <property type="evidence" value="ECO:0007669"/>
    <property type="project" value="UniProtKB-KW"/>
</dbReference>
<evidence type="ECO:0000259" key="6">
    <source>
        <dbReference type="PROSITE" id="PS51192"/>
    </source>
</evidence>
<evidence type="ECO:0000256" key="2">
    <source>
        <dbReference type="ARBA" id="ARBA00023125"/>
    </source>
</evidence>
<dbReference type="CDD" id="cd17920">
    <property type="entry name" value="DEXHc_RecQ"/>
    <property type="match status" value="1"/>
</dbReference>
<dbReference type="EMBL" id="CP104205">
    <property type="protein sequence ID" value="UWX56261.1"/>
    <property type="molecule type" value="Genomic_DNA"/>
</dbReference>
<keyword evidence="2" id="KW-0238">DNA-binding</keyword>
<gene>
    <name evidence="7" type="ORF">NYZ99_08500</name>
</gene>
<dbReference type="InterPro" id="IPR011545">
    <property type="entry name" value="DEAD/DEAH_box_helicase_dom"/>
</dbReference>
<dbReference type="InterPro" id="IPR014001">
    <property type="entry name" value="Helicase_ATP-bd"/>
</dbReference>
<dbReference type="InterPro" id="IPR027417">
    <property type="entry name" value="P-loop_NTPase"/>
</dbReference>
<dbReference type="PANTHER" id="PTHR13710:SF105">
    <property type="entry name" value="ATP-DEPENDENT DNA HELICASE Q1"/>
    <property type="match status" value="1"/>
</dbReference>
<protein>
    <recommendedName>
        <fullName evidence="5">DNA 3'-5' helicase</fullName>
        <ecNumber evidence="5">5.6.2.4</ecNumber>
    </recommendedName>
</protein>
<keyword evidence="3" id="KW-0413">Isomerase</keyword>
<keyword evidence="7" id="KW-0347">Helicase</keyword>
<dbReference type="SUPFAM" id="SSF52540">
    <property type="entry name" value="P-loop containing nucleoside triphosphate hydrolases"/>
    <property type="match status" value="1"/>
</dbReference>
<dbReference type="PROSITE" id="PS51192">
    <property type="entry name" value="HELICASE_ATP_BIND_1"/>
    <property type="match status" value="1"/>
</dbReference>
<dbReference type="Pfam" id="PF00270">
    <property type="entry name" value="DEAD"/>
    <property type="match status" value="1"/>
</dbReference>
<dbReference type="Gene3D" id="3.40.50.300">
    <property type="entry name" value="P-loop containing nucleotide triphosphate hydrolases"/>
    <property type="match status" value="1"/>
</dbReference>
<evidence type="ECO:0000256" key="1">
    <source>
        <dbReference type="ARBA" id="ARBA00005446"/>
    </source>
</evidence>
<keyword evidence="7" id="KW-0547">Nucleotide-binding</keyword>
<proteinExistence type="inferred from homology"/>
<evidence type="ECO:0000256" key="3">
    <source>
        <dbReference type="ARBA" id="ARBA00023235"/>
    </source>
</evidence>
<keyword evidence="7" id="KW-0067">ATP-binding</keyword>
<feature type="domain" description="Helicase ATP-binding" evidence="6">
    <location>
        <begin position="26"/>
        <end position="132"/>
    </location>
</feature>
<comment type="similarity">
    <text evidence="1">Belongs to the helicase family. RecQ subfamily.</text>
</comment>
<dbReference type="Proteomes" id="UP001059209">
    <property type="component" value="Chromosome"/>
</dbReference>
<sequence>MNFEPHKILREYWGYPQFKGSQENIIRAILNGRDVLALLPTGGGKSICFQVPAMAKEGICIVISPLISLIQNQVSQLKNLGIKAIGLTGGLNFEEVGDLLDNCVYGGYKFLYLSPERLEQELIQDRIRRDER</sequence>
<reference evidence="7" key="1">
    <citation type="submission" date="2022-09" db="EMBL/GenBank/DDBJ databases">
        <title>Maribacter litopenaei sp. nov., isolated from the intestinal tract of the Pacific White Shrimp, Litopenaeus vannamei.</title>
        <authorList>
            <person name="Kim S.Y."/>
            <person name="Hwang C.Y."/>
        </authorList>
    </citation>
    <scope>NUCLEOTIDE SEQUENCE</scope>
    <source>
        <strain evidence="7">HL-LV01</strain>
    </source>
</reference>
<accession>A0ABY5YB43</accession>
<evidence type="ECO:0000256" key="5">
    <source>
        <dbReference type="ARBA" id="ARBA00034808"/>
    </source>
</evidence>
<comment type="catalytic activity">
    <reaction evidence="4">
        <text>Couples ATP hydrolysis with the unwinding of duplex DNA by translocating in the 3'-5' direction.</text>
        <dbReference type="EC" id="5.6.2.4"/>
    </reaction>
</comment>
<organism evidence="7 8">
    <name type="scientific">Maribacter litopenaei</name>
    <dbReference type="NCBI Taxonomy" id="2976127"/>
    <lineage>
        <taxon>Bacteria</taxon>
        <taxon>Pseudomonadati</taxon>
        <taxon>Bacteroidota</taxon>
        <taxon>Flavobacteriia</taxon>
        <taxon>Flavobacteriales</taxon>
        <taxon>Flavobacteriaceae</taxon>
        <taxon>Maribacter</taxon>
    </lineage>
</organism>
<evidence type="ECO:0000256" key="4">
    <source>
        <dbReference type="ARBA" id="ARBA00034617"/>
    </source>
</evidence>
<dbReference type="EC" id="5.6.2.4" evidence="5"/>
<name>A0ABY5YB43_9FLAO</name>